<dbReference type="Gene3D" id="1.10.287.950">
    <property type="entry name" value="Methyl-accepting chemotaxis protein"/>
    <property type="match status" value="1"/>
</dbReference>
<organism evidence="4 5">
    <name type="scientific">Clostridium oryzae</name>
    <dbReference type="NCBI Taxonomy" id="1450648"/>
    <lineage>
        <taxon>Bacteria</taxon>
        <taxon>Bacillati</taxon>
        <taxon>Bacillota</taxon>
        <taxon>Clostridia</taxon>
        <taxon>Eubacteriales</taxon>
        <taxon>Clostridiaceae</taxon>
        <taxon>Clostridium</taxon>
    </lineage>
</organism>
<reference evidence="4 5" key="1">
    <citation type="submission" date="2017-03" db="EMBL/GenBank/DDBJ databases">
        <title>Genome sequence of Clostridium oryzae DSM 28571.</title>
        <authorList>
            <person name="Poehlein A."/>
            <person name="Daniel R."/>
        </authorList>
    </citation>
    <scope>NUCLEOTIDE SEQUENCE [LARGE SCALE GENOMIC DNA]</scope>
    <source>
        <strain evidence="4 5">DSM 28571</strain>
    </source>
</reference>
<dbReference type="Proteomes" id="UP000190080">
    <property type="component" value="Unassembled WGS sequence"/>
</dbReference>
<evidence type="ECO:0000313" key="5">
    <source>
        <dbReference type="Proteomes" id="UP000190080"/>
    </source>
</evidence>
<evidence type="ECO:0000313" key="4">
    <source>
        <dbReference type="EMBL" id="OPJ61958.1"/>
    </source>
</evidence>
<dbReference type="PANTHER" id="PTHR32089:SF112">
    <property type="entry name" value="LYSOZYME-LIKE PROTEIN-RELATED"/>
    <property type="match status" value="1"/>
</dbReference>
<dbReference type="STRING" id="1450648.CLORY_20500"/>
<name>A0A1V4IPM6_9CLOT</name>
<dbReference type="InterPro" id="IPR004089">
    <property type="entry name" value="MCPsignal_dom"/>
</dbReference>
<keyword evidence="5" id="KW-1185">Reference proteome</keyword>
<gene>
    <name evidence="4" type="primary">yoaH_3</name>
    <name evidence="4" type="ORF">CLORY_20500</name>
</gene>
<dbReference type="RefSeq" id="WP_423236517.1">
    <property type="nucleotide sequence ID" value="NZ_MZGV01000018.1"/>
</dbReference>
<evidence type="ECO:0000256" key="1">
    <source>
        <dbReference type="ARBA" id="ARBA00023224"/>
    </source>
</evidence>
<evidence type="ECO:0000256" key="2">
    <source>
        <dbReference type="PROSITE-ProRule" id="PRU00284"/>
    </source>
</evidence>
<dbReference type="PANTHER" id="PTHR32089">
    <property type="entry name" value="METHYL-ACCEPTING CHEMOTAXIS PROTEIN MCPB"/>
    <property type="match status" value="1"/>
</dbReference>
<dbReference type="AlphaFoldDB" id="A0A1V4IPM6"/>
<feature type="domain" description="Methyl-accepting transducer" evidence="3">
    <location>
        <begin position="1"/>
        <end position="50"/>
    </location>
</feature>
<dbReference type="Pfam" id="PF00015">
    <property type="entry name" value="MCPsignal"/>
    <property type="match status" value="1"/>
</dbReference>
<proteinExistence type="predicted"/>
<dbReference type="EMBL" id="MZGV01000018">
    <property type="protein sequence ID" value="OPJ61958.1"/>
    <property type="molecule type" value="Genomic_DNA"/>
</dbReference>
<dbReference type="GO" id="GO:0007165">
    <property type="term" value="P:signal transduction"/>
    <property type="evidence" value="ECO:0007669"/>
    <property type="project" value="UniProtKB-KW"/>
</dbReference>
<keyword evidence="1 2" id="KW-0807">Transducer</keyword>
<dbReference type="SUPFAM" id="SSF58104">
    <property type="entry name" value="Methyl-accepting chemotaxis protein (MCP) signaling domain"/>
    <property type="match status" value="1"/>
</dbReference>
<sequence length="105" mass="11771">MLSLNTAIEAARAGQHGKGFAVVAEEVRKLADQSSEAVQNVKSIIDRVEKSFGDLSQNSNELLRFMENEVNSQFKDFLKIGNQYYNDAELSNGLSDMVNRFKIKI</sequence>
<protein>
    <submittedName>
        <fullName evidence="4">Putative methyl-accepting chemotaxis protein YoaH</fullName>
    </submittedName>
</protein>
<accession>A0A1V4IPM6</accession>
<dbReference type="GO" id="GO:0016020">
    <property type="term" value="C:membrane"/>
    <property type="evidence" value="ECO:0007669"/>
    <property type="project" value="InterPro"/>
</dbReference>
<dbReference type="PROSITE" id="PS50111">
    <property type="entry name" value="CHEMOTAXIS_TRANSDUC_2"/>
    <property type="match status" value="1"/>
</dbReference>
<evidence type="ECO:0000259" key="3">
    <source>
        <dbReference type="PROSITE" id="PS50111"/>
    </source>
</evidence>
<comment type="caution">
    <text evidence="4">The sequence shown here is derived from an EMBL/GenBank/DDBJ whole genome shotgun (WGS) entry which is preliminary data.</text>
</comment>